<dbReference type="Proteomes" id="UP000290942">
    <property type="component" value="Chromosome"/>
</dbReference>
<evidence type="ECO:0000313" key="3">
    <source>
        <dbReference type="Proteomes" id="UP000290942"/>
    </source>
</evidence>
<dbReference type="RefSeq" id="WP_129687545.1">
    <property type="nucleotide sequence ID" value="NZ_LR214970.1"/>
</dbReference>
<proteinExistence type="predicted"/>
<keyword evidence="1" id="KW-1133">Transmembrane helix</keyword>
<evidence type="ECO:0000313" key="2">
    <source>
        <dbReference type="EMBL" id="VEU60611.1"/>
    </source>
</evidence>
<organism evidence="2 3">
    <name type="scientific">Mycoplasmopsis bovigenitalium</name>
    <dbReference type="NCBI Taxonomy" id="2112"/>
    <lineage>
        <taxon>Bacteria</taxon>
        <taxon>Bacillati</taxon>
        <taxon>Mycoplasmatota</taxon>
        <taxon>Mycoplasmoidales</taxon>
        <taxon>Metamycoplasmataceae</taxon>
        <taxon>Mycoplasmopsis</taxon>
    </lineage>
</organism>
<evidence type="ECO:0000256" key="1">
    <source>
        <dbReference type="SAM" id="Phobius"/>
    </source>
</evidence>
<dbReference type="NCBIfam" id="NF046008">
    <property type="entry name" value="ICE_MAGa4850"/>
    <property type="match status" value="1"/>
</dbReference>
<accession>A0A449A8Q4</accession>
<reference evidence="2 3" key="1">
    <citation type="submission" date="2019-01" db="EMBL/GenBank/DDBJ databases">
        <authorList>
            <consortium name="Pathogen Informatics"/>
        </authorList>
    </citation>
    <scope>NUCLEOTIDE SEQUENCE [LARGE SCALE GENOMIC DNA]</scope>
    <source>
        <strain evidence="2 3">NCTC10122</strain>
    </source>
</reference>
<dbReference type="AlphaFoldDB" id="A0A449A8Q4"/>
<gene>
    <name evidence="2" type="ORF">NCTC10122_00207</name>
</gene>
<keyword evidence="1" id="KW-0812">Transmembrane</keyword>
<dbReference type="EMBL" id="LR214970">
    <property type="protein sequence ID" value="VEU60611.1"/>
    <property type="molecule type" value="Genomic_DNA"/>
</dbReference>
<sequence>MSAYSNLQIEDEYLRSLTSGELRNFWFEEKFKKLYRERKYAKLNFQGLKLISNTKLKLSQELVKVLLGKKIAVEILAILKALGGVKKWISLTKLFKYGLKKSSVYSVIKFLIENGLILYCNQMLKLAPRVVDSRSKKTLIISGKKCWFIFLLYGLSVVKIFRILSWKAKAEKLAKKDAICNYHNRLYKRECGCGKKVIIQNKYFAGENRHFIYSCFKKLTYIFDKEMKDVFKTVKSWKWFANGRNYYFDARGKFCFEFKSERYLLLNIF</sequence>
<feature type="transmembrane region" description="Helical" evidence="1">
    <location>
        <begin position="147"/>
        <end position="166"/>
    </location>
</feature>
<name>A0A449A8Q4_9BACT</name>
<protein>
    <submittedName>
        <fullName evidence="2">Uncharacterized protein</fullName>
    </submittedName>
</protein>
<keyword evidence="1" id="KW-0472">Membrane</keyword>